<dbReference type="AlphaFoldDB" id="A0A411YAD4"/>
<dbReference type="PANTHER" id="PTHR30055:SF234">
    <property type="entry name" value="HTH-TYPE TRANSCRIPTIONAL REGULATOR BETI"/>
    <property type="match status" value="1"/>
</dbReference>
<accession>A0A411YAD4</accession>
<dbReference type="Pfam" id="PF21313">
    <property type="entry name" value="EthR_C"/>
    <property type="match status" value="1"/>
</dbReference>
<dbReference type="InterPro" id="IPR001647">
    <property type="entry name" value="HTH_TetR"/>
</dbReference>
<dbReference type="Proteomes" id="UP000291469">
    <property type="component" value="Chromosome"/>
</dbReference>
<feature type="domain" description="HTH tetR-type" evidence="6">
    <location>
        <begin position="18"/>
        <end position="78"/>
    </location>
</feature>
<dbReference type="Gene3D" id="1.10.10.60">
    <property type="entry name" value="Homeodomain-like"/>
    <property type="match status" value="1"/>
</dbReference>
<evidence type="ECO:0000313" key="8">
    <source>
        <dbReference type="Proteomes" id="UP000291469"/>
    </source>
</evidence>
<dbReference type="SUPFAM" id="SSF48498">
    <property type="entry name" value="Tetracyclin repressor-like, C-terminal domain"/>
    <property type="match status" value="1"/>
</dbReference>
<feature type="region of interest" description="Disordered" evidence="5">
    <location>
        <begin position="1"/>
        <end position="22"/>
    </location>
</feature>
<evidence type="ECO:0000256" key="3">
    <source>
        <dbReference type="ARBA" id="ARBA00023163"/>
    </source>
</evidence>
<dbReference type="OrthoDB" id="5112469at2"/>
<reference evidence="7 8" key="1">
    <citation type="submission" date="2019-01" db="EMBL/GenBank/DDBJ databases">
        <title>Egibacter rhizosphaerae EGI 80759T.</title>
        <authorList>
            <person name="Chen D.-D."/>
            <person name="Tian Y."/>
            <person name="Jiao J.-Y."/>
            <person name="Zhang X.-T."/>
            <person name="Zhang Y.-G."/>
            <person name="Zhang Y."/>
            <person name="Xiao M."/>
            <person name="Shu W.-S."/>
            <person name="Li W.-J."/>
        </authorList>
    </citation>
    <scope>NUCLEOTIDE SEQUENCE [LARGE SCALE GENOMIC DNA]</scope>
    <source>
        <strain evidence="7 8">EGI 80759</strain>
    </source>
</reference>
<sequence>MRPMSGEDRPVDGPRRGTRTHEALRHGAHEAFAELGWQGTRIQDIVTRAGVSHGTFYNYYPNRAAALDDLVRSSQEEFVALAGAHWGDEDVRGALEHIIGGFLDIYRRDAPIVRTWLQAARDDRSFNDLYRSSRDLFVARVAEQLESTAAASGRADPGPPPRTVASALVAMVEHFAYNWTVLGEDHDPDDALHALLLVWGSTLNTLAGFDLVDPLVPPDPRGTASAGPQVGQ</sequence>
<dbReference type="InterPro" id="IPR050109">
    <property type="entry name" value="HTH-type_TetR-like_transc_reg"/>
</dbReference>
<dbReference type="InterPro" id="IPR036271">
    <property type="entry name" value="Tet_transcr_reg_TetR-rel_C_sf"/>
</dbReference>
<organism evidence="7 8">
    <name type="scientific">Egibacter rhizosphaerae</name>
    <dbReference type="NCBI Taxonomy" id="1670831"/>
    <lineage>
        <taxon>Bacteria</taxon>
        <taxon>Bacillati</taxon>
        <taxon>Actinomycetota</taxon>
        <taxon>Nitriliruptoria</taxon>
        <taxon>Egibacterales</taxon>
        <taxon>Egibacteraceae</taxon>
        <taxon>Egibacter</taxon>
    </lineage>
</organism>
<dbReference type="InterPro" id="IPR009057">
    <property type="entry name" value="Homeodomain-like_sf"/>
</dbReference>
<dbReference type="InterPro" id="IPR049397">
    <property type="entry name" value="EthR_C"/>
</dbReference>
<dbReference type="PROSITE" id="PS50977">
    <property type="entry name" value="HTH_TETR_2"/>
    <property type="match status" value="1"/>
</dbReference>
<evidence type="ECO:0000313" key="7">
    <source>
        <dbReference type="EMBL" id="QBI18142.1"/>
    </source>
</evidence>
<dbReference type="EMBL" id="CP036402">
    <property type="protein sequence ID" value="QBI18142.1"/>
    <property type="molecule type" value="Genomic_DNA"/>
</dbReference>
<dbReference type="KEGG" id="erz:ER308_00180"/>
<proteinExistence type="predicted"/>
<keyword evidence="8" id="KW-1185">Reference proteome</keyword>
<keyword evidence="2 4" id="KW-0238">DNA-binding</keyword>
<dbReference type="GO" id="GO:0003700">
    <property type="term" value="F:DNA-binding transcription factor activity"/>
    <property type="evidence" value="ECO:0007669"/>
    <property type="project" value="TreeGrafter"/>
</dbReference>
<gene>
    <name evidence="7" type="ORF">ER308_00180</name>
</gene>
<feature type="DNA-binding region" description="H-T-H motif" evidence="4">
    <location>
        <begin position="41"/>
        <end position="60"/>
    </location>
</feature>
<evidence type="ECO:0000256" key="5">
    <source>
        <dbReference type="SAM" id="MobiDB-lite"/>
    </source>
</evidence>
<name>A0A411YAD4_9ACTN</name>
<keyword evidence="1" id="KW-0805">Transcription regulation</keyword>
<dbReference type="Pfam" id="PF00440">
    <property type="entry name" value="TetR_N"/>
    <property type="match status" value="1"/>
</dbReference>
<dbReference type="SUPFAM" id="SSF46689">
    <property type="entry name" value="Homeodomain-like"/>
    <property type="match status" value="1"/>
</dbReference>
<evidence type="ECO:0000256" key="2">
    <source>
        <dbReference type="ARBA" id="ARBA00023125"/>
    </source>
</evidence>
<keyword evidence="3" id="KW-0804">Transcription</keyword>
<dbReference type="PANTHER" id="PTHR30055">
    <property type="entry name" value="HTH-TYPE TRANSCRIPTIONAL REGULATOR RUTR"/>
    <property type="match status" value="1"/>
</dbReference>
<protein>
    <submittedName>
        <fullName evidence="7">TetR/AcrR family transcriptional regulator</fullName>
    </submittedName>
</protein>
<dbReference type="Gene3D" id="1.10.357.10">
    <property type="entry name" value="Tetracycline Repressor, domain 2"/>
    <property type="match status" value="1"/>
</dbReference>
<evidence type="ECO:0000256" key="1">
    <source>
        <dbReference type="ARBA" id="ARBA00023015"/>
    </source>
</evidence>
<dbReference type="GO" id="GO:0000976">
    <property type="term" value="F:transcription cis-regulatory region binding"/>
    <property type="evidence" value="ECO:0007669"/>
    <property type="project" value="TreeGrafter"/>
</dbReference>
<evidence type="ECO:0000259" key="6">
    <source>
        <dbReference type="PROSITE" id="PS50977"/>
    </source>
</evidence>
<evidence type="ECO:0000256" key="4">
    <source>
        <dbReference type="PROSITE-ProRule" id="PRU00335"/>
    </source>
</evidence>